<comment type="subcellular location">
    <subcellularLocation>
        <location evidence="1">Nucleus</location>
    </subcellularLocation>
</comment>
<accession>A0AAV5CAR1</accession>
<reference evidence="8" key="1">
    <citation type="journal article" date="2018" name="DNA Res.">
        <title>Multiple hybrid de novo genome assembly of finger millet, an orphan allotetraploid crop.</title>
        <authorList>
            <person name="Hatakeyama M."/>
            <person name="Aluri S."/>
            <person name="Balachadran M.T."/>
            <person name="Sivarajan S.R."/>
            <person name="Patrignani A."/>
            <person name="Gruter S."/>
            <person name="Poveda L."/>
            <person name="Shimizu-Inatsugi R."/>
            <person name="Baeten J."/>
            <person name="Francoijs K.J."/>
            <person name="Nataraja K.N."/>
            <person name="Reddy Y.A.N."/>
            <person name="Phadnis S."/>
            <person name="Ravikumar R.L."/>
            <person name="Schlapbach R."/>
            <person name="Sreeman S.M."/>
            <person name="Shimizu K.K."/>
        </authorList>
    </citation>
    <scope>NUCLEOTIDE SEQUENCE</scope>
</reference>
<dbReference type="InterPro" id="IPR050655">
    <property type="entry name" value="Plant_B3_domain"/>
</dbReference>
<feature type="domain" description="TF-B3" evidence="7">
    <location>
        <begin position="144"/>
        <end position="237"/>
    </location>
</feature>
<keyword evidence="3" id="KW-0238">DNA-binding</keyword>
<dbReference type="GO" id="GO:0003677">
    <property type="term" value="F:DNA binding"/>
    <property type="evidence" value="ECO:0007669"/>
    <property type="project" value="UniProtKB-KW"/>
</dbReference>
<evidence type="ECO:0000256" key="2">
    <source>
        <dbReference type="ARBA" id="ARBA00023015"/>
    </source>
</evidence>
<evidence type="ECO:0000256" key="6">
    <source>
        <dbReference type="SAM" id="MobiDB-lite"/>
    </source>
</evidence>
<evidence type="ECO:0000256" key="3">
    <source>
        <dbReference type="ARBA" id="ARBA00023125"/>
    </source>
</evidence>
<reference evidence="8" key="2">
    <citation type="submission" date="2021-12" db="EMBL/GenBank/DDBJ databases">
        <title>Resequencing data analysis of finger millet.</title>
        <authorList>
            <person name="Hatakeyama M."/>
            <person name="Aluri S."/>
            <person name="Balachadran M.T."/>
            <person name="Sivarajan S.R."/>
            <person name="Poveda L."/>
            <person name="Shimizu-Inatsugi R."/>
            <person name="Schlapbach R."/>
            <person name="Sreeman S.M."/>
            <person name="Shimizu K.K."/>
        </authorList>
    </citation>
    <scope>NUCLEOTIDE SEQUENCE</scope>
</reference>
<dbReference type="SMART" id="SM01019">
    <property type="entry name" value="B3"/>
    <property type="match status" value="3"/>
</dbReference>
<dbReference type="SUPFAM" id="SSF101936">
    <property type="entry name" value="DNA-binding pseudobarrel domain"/>
    <property type="match status" value="3"/>
</dbReference>
<evidence type="ECO:0000256" key="4">
    <source>
        <dbReference type="ARBA" id="ARBA00023163"/>
    </source>
</evidence>
<keyword evidence="4" id="KW-0804">Transcription</keyword>
<feature type="domain" description="TF-B3" evidence="7">
    <location>
        <begin position="372"/>
        <end position="464"/>
    </location>
</feature>
<organism evidence="8 9">
    <name type="scientific">Eleusine coracana subsp. coracana</name>
    <dbReference type="NCBI Taxonomy" id="191504"/>
    <lineage>
        <taxon>Eukaryota</taxon>
        <taxon>Viridiplantae</taxon>
        <taxon>Streptophyta</taxon>
        <taxon>Embryophyta</taxon>
        <taxon>Tracheophyta</taxon>
        <taxon>Spermatophyta</taxon>
        <taxon>Magnoliopsida</taxon>
        <taxon>Liliopsida</taxon>
        <taxon>Poales</taxon>
        <taxon>Poaceae</taxon>
        <taxon>PACMAD clade</taxon>
        <taxon>Chloridoideae</taxon>
        <taxon>Cynodonteae</taxon>
        <taxon>Eleusininae</taxon>
        <taxon>Eleusine</taxon>
    </lineage>
</organism>
<keyword evidence="5" id="KW-0539">Nucleus</keyword>
<dbReference type="Gene3D" id="2.40.330.10">
    <property type="entry name" value="DNA-binding pseudobarrel domain"/>
    <property type="match status" value="3"/>
</dbReference>
<evidence type="ECO:0000256" key="5">
    <source>
        <dbReference type="ARBA" id="ARBA00023242"/>
    </source>
</evidence>
<sequence length="527" mass="60379">MQLLSSRNDVDVPAESLKLKLSLPIVSLEQDGNATETNNQRHEHRRTGTAVPRQEYPRRTVQLPPARTAHGHTVNRTERWCSSSSRAPDSCTREDCSVAFPSLGTASSALSPPLKLMRMMGEKGRASCKEWQEHYYWEHMDVSKIRFFKLMTGDFAKGISLPEKFTRKFNGQINEAFDLKTPSNETWRIGLDKNGDDLFLMSGWEDFVKAHDLQENDLVIFTCSGNSSFDVLIFEANGCEKVSCVFGNTTGPNMHKSSNNVVPQAYDIVQFIPSRFAADHLEVILRRPNRKEKWLIRYHYSNDRRCFQNLEFFKFVRDNKLRESDICIFELMKGEKRVTMTVYVIRKMVGKGCDSCSEWQEHYYWKHMDVTKISFFKVMTGDFAKGISIPEKFVRNFKITEEAVDLKVTSGETWHIGLEKHGSELYLMSGWVDFIKAQDLQENDILIFTCNSHSSFSVLIFEEIGCMKVSSLFAPNMCRNFNDMDGQHAEHYSLSDSDDTRMPSQCVGSPHDACVSKKSSGKNKPIL</sequence>
<evidence type="ECO:0000256" key="1">
    <source>
        <dbReference type="ARBA" id="ARBA00004123"/>
    </source>
</evidence>
<keyword evidence="2" id="KW-0805">Transcription regulation</keyword>
<proteinExistence type="predicted"/>
<dbReference type="PANTHER" id="PTHR31920">
    <property type="entry name" value="B3 DOMAIN-CONTAINING"/>
    <property type="match status" value="1"/>
</dbReference>
<feature type="region of interest" description="Disordered" evidence="6">
    <location>
        <begin position="30"/>
        <end position="54"/>
    </location>
</feature>
<dbReference type="Proteomes" id="UP001054889">
    <property type="component" value="Unassembled WGS sequence"/>
</dbReference>
<name>A0AAV5CAR1_ELECO</name>
<dbReference type="InterPro" id="IPR003340">
    <property type="entry name" value="B3_DNA-bd"/>
</dbReference>
<dbReference type="PROSITE" id="PS50863">
    <property type="entry name" value="B3"/>
    <property type="match status" value="2"/>
</dbReference>
<dbReference type="EMBL" id="BQKI01000005">
    <property type="protein sequence ID" value="GJM95288.1"/>
    <property type="molecule type" value="Genomic_DNA"/>
</dbReference>
<evidence type="ECO:0000313" key="9">
    <source>
        <dbReference type="Proteomes" id="UP001054889"/>
    </source>
</evidence>
<dbReference type="CDD" id="cd10017">
    <property type="entry name" value="B3_DNA"/>
    <property type="match status" value="3"/>
</dbReference>
<dbReference type="PANTHER" id="PTHR31920:SF151">
    <property type="entry name" value="TF-B3 DOMAIN-CONTAINING PROTEIN"/>
    <property type="match status" value="1"/>
</dbReference>
<protein>
    <recommendedName>
        <fullName evidence="7">TF-B3 domain-containing protein</fullName>
    </recommendedName>
</protein>
<evidence type="ECO:0000313" key="8">
    <source>
        <dbReference type="EMBL" id="GJM95288.1"/>
    </source>
</evidence>
<comment type="caution">
    <text evidence="8">The sequence shown here is derived from an EMBL/GenBank/DDBJ whole genome shotgun (WGS) entry which is preliminary data.</text>
</comment>
<dbReference type="GO" id="GO:0005634">
    <property type="term" value="C:nucleus"/>
    <property type="evidence" value="ECO:0007669"/>
    <property type="project" value="UniProtKB-SubCell"/>
</dbReference>
<keyword evidence="9" id="KW-1185">Reference proteome</keyword>
<dbReference type="Pfam" id="PF02362">
    <property type="entry name" value="B3"/>
    <property type="match status" value="3"/>
</dbReference>
<feature type="region of interest" description="Disordered" evidence="6">
    <location>
        <begin position="492"/>
        <end position="527"/>
    </location>
</feature>
<dbReference type="AlphaFoldDB" id="A0AAV5CAR1"/>
<evidence type="ECO:0000259" key="7">
    <source>
        <dbReference type="PROSITE" id="PS50863"/>
    </source>
</evidence>
<dbReference type="InterPro" id="IPR015300">
    <property type="entry name" value="DNA-bd_pseudobarrel_sf"/>
</dbReference>
<feature type="compositionally biased region" description="Basic and acidic residues" evidence="6">
    <location>
        <begin position="492"/>
        <end position="501"/>
    </location>
</feature>
<gene>
    <name evidence="8" type="primary">ga12004</name>
    <name evidence="8" type="ORF">PR202_ga12004</name>
</gene>